<dbReference type="InterPro" id="IPR032675">
    <property type="entry name" value="LRR_dom_sf"/>
</dbReference>
<dbReference type="Proteomes" id="UP000749559">
    <property type="component" value="Unassembled WGS sequence"/>
</dbReference>
<organism evidence="1 2">
    <name type="scientific">Owenia fusiformis</name>
    <name type="common">Polychaete worm</name>
    <dbReference type="NCBI Taxonomy" id="6347"/>
    <lineage>
        <taxon>Eukaryota</taxon>
        <taxon>Metazoa</taxon>
        <taxon>Spiralia</taxon>
        <taxon>Lophotrochozoa</taxon>
        <taxon>Annelida</taxon>
        <taxon>Polychaeta</taxon>
        <taxon>Sedentaria</taxon>
        <taxon>Canalipalpata</taxon>
        <taxon>Sabellida</taxon>
        <taxon>Oweniida</taxon>
        <taxon>Oweniidae</taxon>
        <taxon>Owenia</taxon>
    </lineage>
</organism>
<dbReference type="EMBL" id="CAIIXF020000005">
    <property type="protein sequence ID" value="CAH1782666.1"/>
    <property type="molecule type" value="Genomic_DNA"/>
</dbReference>
<evidence type="ECO:0000313" key="1">
    <source>
        <dbReference type="EMBL" id="CAH1782666.1"/>
    </source>
</evidence>
<dbReference type="AlphaFoldDB" id="A0A8S4NQP5"/>
<dbReference type="Gene3D" id="3.80.10.10">
    <property type="entry name" value="Ribonuclease Inhibitor"/>
    <property type="match status" value="1"/>
</dbReference>
<dbReference type="OrthoDB" id="2013775at2759"/>
<protein>
    <submittedName>
        <fullName evidence="1">Uncharacterized protein</fullName>
    </submittedName>
</protein>
<accession>A0A8S4NQP5</accession>
<name>A0A8S4NQP5_OWEFU</name>
<comment type="caution">
    <text evidence="1">The sequence shown here is derived from an EMBL/GenBank/DDBJ whole genome shotgun (WGS) entry which is preliminary data.</text>
</comment>
<proteinExistence type="predicted"/>
<gene>
    <name evidence="1" type="ORF">OFUS_LOCUS9088</name>
</gene>
<keyword evidence="2" id="KW-1185">Reference proteome</keyword>
<evidence type="ECO:0000313" key="2">
    <source>
        <dbReference type="Proteomes" id="UP000749559"/>
    </source>
</evidence>
<reference evidence="1" key="1">
    <citation type="submission" date="2022-03" db="EMBL/GenBank/DDBJ databases">
        <authorList>
            <person name="Martin C."/>
        </authorList>
    </citation>
    <scope>NUCLEOTIDE SEQUENCE</scope>
</reference>
<sequence length="125" mass="13990">YKTSTKLKYLDLSYNDITSISNRAFVTFENLSWLRLEGNPLSITNFASAFTEANLIFWFSAENDNTTRWIEIIDGVSVTEAPSTSLSTSTAFEASDEMTTSLHQTTDIATTERTFPPNDTVDTIL</sequence>
<dbReference type="Pfam" id="PF13855">
    <property type="entry name" value="LRR_8"/>
    <property type="match status" value="1"/>
</dbReference>
<dbReference type="InterPro" id="IPR001611">
    <property type="entry name" value="Leu-rich_rpt"/>
</dbReference>
<feature type="non-terminal residue" evidence="1">
    <location>
        <position position="1"/>
    </location>
</feature>
<dbReference type="SUPFAM" id="SSF52058">
    <property type="entry name" value="L domain-like"/>
    <property type="match status" value="1"/>
</dbReference>
<dbReference type="PROSITE" id="PS51450">
    <property type="entry name" value="LRR"/>
    <property type="match status" value="1"/>
</dbReference>